<reference evidence="2 3" key="1">
    <citation type="journal article" date="2018" name="Microbiome">
        <title>Fine metagenomic profile of the Mediterranean stratified and mixed water columns revealed by assembly and recruitment.</title>
        <authorList>
            <person name="Haro-Moreno J.M."/>
            <person name="Lopez-Perez M."/>
            <person name="De La Torre J.R."/>
            <person name="Picazo A."/>
            <person name="Camacho A."/>
            <person name="Rodriguez-Valera F."/>
        </authorList>
    </citation>
    <scope>NUCLEOTIDE SEQUENCE [LARGE SCALE GENOMIC DNA]</scope>
    <source>
        <strain evidence="2">MED-G82</strain>
    </source>
</reference>
<organism evidence="2 3">
    <name type="scientific">SAR86 cluster bacterium</name>
    <dbReference type="NCBI Taxonomy" id="2030880"/>
    <lineage>
        <taxon>Bacteria</taxon>
        <taxon>Pseudomonadati</taxon>
        <taxon>Pseudomonadota</taxon>
        <taxon>Gammaproteobacteria</taxon>
        <taxon>SAR86 cluster</taxon>
    </lineage>
</organism>
<evidence type="ECO:0000313" key="2">
    <source>
        <dbReference type="EMBL" id="RCL42634.1"/>
    </source>
</evidence>
<comment type="caution">
    <text evidence="2">The sequence shown here is derived from an EMBL/GenBank/DDBJ whole genome shotgun (WGS) entry which is preliminary data.</text>
</comment>
<feature type="transmembrane region" description="Helical" evidence="1">
    <location>
        <begin position="115"/>
        <end position="138"/>
    </location>
</feature>
<accession>A0A368C0J4</accession>
<keyword evidence="1" id="KW-0472">Membrane</keyword>
<dbReference type="Proteomes" id="UP000253307">
    <property type="component" value="Unassembled WGS sequence"/>
</dbReference>
<name>A0A368C0J4_9GAMM</name>
<dbReference type="EMBL" id="QOPE01000002">
    <property type="protein sequence ID" value="RCL42634.1"/>
    <property type="molecule type" value="Genomic_DNA"/>
</dbReference>
<keyword evidence="1" id="KW-1133">Transmembrane helix</keyword>
<feature type="transmembrane region" description="Helical" evidence="1">
    <location>
        <begin position="43"/>
        <end position="75"/>
    </location>
</feature>
<sequence length="159" mass="17886">MNKSLMLLVGLLIVSRLIGLPTNFSPMLAVAIFMPRLTSRKSIQSFLPAGVMFLTSIFLPPVNLLILFCIIFIFLITPIVSRQINNLVYSCISNVLLWFFVVNGAVWISGGGSLIEIYIAAIPFDFRLLLSTSLYLLLFNSLEKFIKVHPQHNKKILDL</sequence>
<protein>
    <submittedName>
        <fullName evidence="2">Uncharacterized protein</fullName>
    </submittedName>
</protein>
<dbReference type="InterPro" id="IPR046487">
    <property type="entry name" value="DUF6580"/>
</dbReference>
<feature type="transmembrane region" description="Helical" evidence="1">
    <location>
        <begin position="87"/>
        <end position="109"/>
    </location>
</feature>
<evidence type="ECO:0000256" key="1">
    <source>
        <dbReference type="SAM" id="Phobius"/>
    </source>
</evidence>
<keyword evidence="1" id="KW-0812">Transmembrane</keyword>
<dbReference type="Pfam" id="PF20221">
    <property type="entry name" value="DUF6580"/>
    <property type="match status" value="1"/>
</dbReference>
<proteinExistence type="predicted"/>
<evidence type="ECO:0000313" key="3">
    <source>
        <dbReference type="Proteomes" id="UP000253307"/>
    </source>
</evidence>
<dbReference type="AlphaFoldDB" id="A0A368C0J4"/>
<gene>
    <name evidence="2" type="ORF">DBW96_00495</name>
</gene>